<dbReference type="PANTHER" id="PTHR37984">
    <property type="entry name" value="PROTEIN CBG26694"/>
    <property type="match status" value="1"/>
</dbReference>
<evidence type="ECO:0000256" key="1">
    <source>
        <dbReference type="ARBA" id="ARBA00012493"/>
    </source>
</evidence>
<name>A0A4Y2LIT7_ARAVE</name>
<dbReference type="Pfam" id="PF17921">
    <property type="entry name" value="Integrase_H2C2"/>
    <property type="match status" value="1"/>
</dbReference>
<dbReference type="PANTHER" id="PTHR37984:SF15">
    <property type="entry name" value="INTEGRASE CATALYTIC DOMAIN-CONTAINING PROTEIN"/>
    <property type="match status" value="1"/>
</dbReference>
<organism evidence="4 5">
    <name type="scientific">Araneus ventricosus</name>
    <name type="common">Orbweaver spider</name>
    <name type="synonym">Epeira ventricosa</name>
    <dbReference type="NCBI Taxonomy" id="182803"/>
    <lineage>
        <taxon>Eukaryota</taxon>
        <taxon>Metazoa</taxon>
        <taxon>Ecdysozoa</taxon>
        <taxon>Arthropoda</taxon>
        <taxon>Chelicerata</taxon>
        <taxon>Arachnida</taxon>
        <taxon>Araneae</taxon>
        <taxon>Araneomorphae</taxon>
        <taxon>Entelegynae</taxon>
        <taxon>Araneoidea</taxon>
        <taxon>Araneidae</taxon>
        <taxon>Araneus</taxon>
    </lineage>
</organism>
<comment type="caution">
    <text evidence="4">The sequence shown here is derived from an EMBL/GenBank/DDBJ whole genome shotgun (WGS) entry which is preliminary data.</text>
</comment>
<accession>A0A4Y2LIT7</accession>
<dbReference type="Proteomes" id="UP000499080">
    <property type="component" value="Unassembled WGS sequence"/>
</dbReference>
<feature type="region of interest" description="Disordered" evidence="2">
    <location>
        <begin position="179"/>
        <end position="198"/>
    </location>
</feature>
<sequence length="198" mass="22803">METDISVEALTLTTENRWSLSEIQKAQLEDPDIRPILKMKLNSADRPSWQEIACESPATKRYWAVWNSLYLKDGVLYCKWESNDGGFYRRQLILPNCRIQEVLRETHDNTSGGHFGVMKTLRKTRERLRAYVEKWCRECQACGVRKGSKTEQGKSVTGRTPAETFSDRTLRFPCDILFGRPRDTPSSPTNSEAHLESV</sequence>
<evidence type="ECO:0000259" key="3">
    <source>
        <dbReference type="Pfam" id="PF17921"/>
    </source>
</evidence>
<feature type="domain" description="Integrase zinc-binding" evidence="3">
    <location>
        <begin position="95"/>
        <end position="146"/>
    </location>
</feature>
<dbReference type="FunFam" id="1.10.340.70:FF:000001">
    <property type="entry name" value="Retrovirus-related Pol polyprotein from transposon gypsy-like Protein"/>
    <property type="match status" value="1"/>
</dbReference>
<evidence type="ECO:0000313" key="4">
    <source>
        <dbReference type="EMBL" id="GBN13883.1"/>
    </source>
</evidence>
<dbReference type="EMBL" id="BGPR01005839">
    <property type="protein sequence ID" value="GBN13883.1"/>
    <property type="molecule type" value="Genomic_DNA"/>
</dbReference>
<dbReference type="InterPro" id="IPR050951">
    <property type="entry name" value="Retrovirus_Pol_polyprotein"/>
</dbReference>
<evidence type="ECO:0000256" key="2">
    <source>
        <dbReference type="SAM" id="MobiDB-lite"/>
    </source>
</evidence>
<dbReference type="GO" id="GO:0003964">
    <property type="term" value="F:RNA-directed DNA polymerase activity"/>
    <property type="evidence" value="ECO:0007669"/>
    <property type="project" value="UniProtKB-EC"/>
</dbReference>
<dbReference type="Gene3D" id="1.10.340.70">
    <property type="match status" value="1"/>
</dbReference>
<proteinExistence type="predicted"/>
<keyword evidence="5" id="KW-1185">Reference proteome</keyword>
<dbReference type="InterPro" id="IPR041588">
    <property type="entry name" value="Integrase_H2C2"/>
</dbReference>
<gene>
    <name evidence="4" type="ORF">AVEN_255539_1</name>
</gene>
<protein>
    <recommendedName>
        <fullName evidence="1">RNA-directed DNA polymerase</fullName>
        <ecNumber evidence="1">2.7.7.49</ecNumber>
    </recommendedName>
</protein>
<dbReference type="AlphaFoldDB" id="A0A4Y2LIT7"/>
<dbReference type="EC" id="2.7.7.49" evidence="1"/>
<evidence type="ECO:0000313" key="5">
    <source>
        <dbReference type="Proteomes" id="UP000499080"/>
    </source>
</evidence>
<dbReference type="OrthoDB" id="6766746at2759"/>
<reference evidence="4 5" key="1">
    <citation type="journal article" date="2019" name="Sci. Rep.">
        <title>Orb-weaving spider Araneus ventricosus genome elucidates the spidroin gene catalogue.</title>
        <authorList>
            <person name="Kono N."/>
            <person name="Nakamura H."/>
            <person name="Ohtoshi R."/>
            <person name="Moran D.A.P."/>
            <person name="Shinohara A."/>
            <person name="Yoshida Y."/>
            <person name="Fujiwara M."/>
            <person name="Mori M."/>
            <person name="Tomita M."/>
            <person name="Arakawa K."/>
        </authorList>
    </citation>
    <scope>NUCLEOTIDE SEQUENCE [LARGE SCALE GENOMIC DNA]</scope>
</reference>